<proteinExistence type="predicted"/>
<dbReference type="AlphaFoldDB" id="A0A0V0YJZ1"/>
<organism evidence="1 2">
    <name type="scientific">Trichinella pseudospiralis</name>
    <name type="common">Parasitic roundworm</name>
    <dbReference type="NCBI Taxonomy" id="6337"/>
    <lineage>
        <taxon>Eukaryota</taxon>
        <taxon>Metazoa</taxon>
        <taxon>Ecdysozoa</taxon>
        <taxon>Nematoda</taxon>
        <taxon>Enoplea</taxon>
        <taxon>Dorylaimia</taxon>
        <taxon>Trichinellida</taxon>
        <taxon>Trichinellidae</taxon>
        <taxon>Trichinella</taxon>
    </lineage>
</organism>
<sequence>MKLKVGTVSGFCFESITSPDACLNRRLFALHSSCQALHCTSLQCCSS</sequence>
<reference evidence="1 2" key="1">
    <citation type="submission" date="2015-01" db="EMBL/GenBank/DDBJ databases">
        <title>Evolution of Trichinella species and genotypes.</title>
        <authorList>
            <person name="Korhonen P.K."/>
            <person name="Edoardo P."/>
            <person name="Giuseppe L.R."/>
            <person name="Gasser R.B."/>
        </authorList>
    </citation>
    <scope>NUCLEOTIDE SEQUENCE [LARGE SCALE GENOMIC DNA]</scope>
    <source>
        <strain evidence="1">ISS141</strain>
    </source>
</reference>
<evidence type="ECO:0000313" key="2">
    <source>
        <dbReference type="Proteomes" id="UP000054815"/>
    </source>
</evidence>
<name>A0A0V0YJZ1_TRIPS</name>
<evidence type="ECO:0000313" key="1">
    <source>
        <dbReference type="EMBL" id="KRY00496.1"/>
    </source>
</evidence>
<protein>
    <submittedName>
        <fullName evidence="1">Uncharacterized protein</fullName>
    </submittedName>
</protein>
<comment type="caution">
    <text evidence="1">The sequence shown here is derived from an EMBL/GenBank/DDBJ whole genome shotgun (WGS) entry which is preliminary data.</text>
</comment>
<accession>A0A0V0YJZ1</accession>
<gene>
    <name evidence="1" type="ORF">T4E_458</name>
</gene>
<dbReference type="Proteomes" id="UP000054815">
    <property type="component" value="Unassembled WGS sequence"/>
</dbReference>
<dbReference type="EMBL" id="JYDU01000008">
    <property type="protein sequence ID" value="KRY00496.1"/>
    <property type="molecule type" value="Genomic_DNA"/>
</dbReference>